<name>A0ABT8WFP8_9FLAO</name>
<dbReference type="InterPro" id="IPR000305">
    <property type="entry name" value="GIY-YIG_endonuc"/>
</dbReference>
<feature type="domain" description="GIY-YIG" evidence="2">
    <location>
        <begin position="2"/>
        <end position="80"/>
    </location>
</feature>
<comment type="caution">
    <text evidence="3">The sequence shown here is derived from an EMBL/GenBank/DDBJ whole genome shotgun (WGS) entry which is preliminary data.</text>
</comment>
<dbReference type="PROSITE" id="PS50164">
    <property type="entry name" value="GIY_YIG"/>
    <property type="match status" value="1"/>
</dbReference>
<dbReference type="SUPFAM" id="SSF82771">
    <property type="entry name" value="GIY-YIG endonuclease"/>
    <property type="match status" value="1"/>
</dbReference>
<dbReference type="PANTHER" id="PTHR34477:SF5">
    <property type="entry name" value="BSL5627 PROTEIN"/>
    <property type="match status" value="1"/>
</dbReference>
<evidence type="ECO:0000256" key="1">
    <source>
        <dbReference type="ARBA" id="ARBA00007435"/>
    </source>
</evidence>
<dbReference type="EMBL" id="JAUOEK010000179">
    <property type="protein sequence ID" value="MDO5971987.1"/>
    <property type="molecule type" value="Genomic_DNA"/>
</dbReference>
<evidence type="ECO:0000313" key="3">
    <source>
        <dbReference type="EMBL" id="MDO5971987.1"/>
    </source>
</evidence>
<evidence type="ECO:0000259" key="2">
    <source>
        <dbReference type="PROSITE" id="PS50164"/>
    </source>
</evidence>
<comment type="similarity">
    <text evidence="1">Belongs to the UPF0213 family.</text>
</comment>
<gene>
    <name evidence="3" type="ORF">Q4Q35_19470</name>
</gene>
<dbReference type="SMART" id="SM00465">
    <property type="entry name" value="GIYc"/>
    <property type="match status" value="1"/>
</dbReference>
<dbReference type="InterPro" id="IPR050190">
    <property type="entry name" value="UPF0213_domain"/>
</dbReference>
<protein>
    <submittedName>
        <fullName evidence="3">GIY-YIG nuclease family protein</fullName>
    </submittedName>
</protein>
<organism evidence="3 4">
    <name type="scientific">Flavivirga aquimarina</name>
    <dbReference type="NCBI Taxonomy" id="2027862"/>
    <lineage>
        <taxon>Bacteria</taxon>
        <taxon>Pseudomonadati</taxon>
        <taxon>Bacteroidota</taxon>
        <taxon>Flavobacteriia</taxon>
        <taxon>Flavobacteriales</taxon>
        <taxon>Flavobacteriaceae</taxon>
        <taxon>Flavivirga</taxon>
    </lineage>
</organism>
<dbReference type="Gene3D" id="3.40.1440.10">
    <property type="entry name" value="GIY-YIG endonuclease"/>
    <property type="match status" value="1"/>
</dbReference>
<accession>A0ABT8WFP8</accession>
<dbReference type="Proteomes" id="UP001176883">
    <property type="component" value="Unassembled WGS sequence"/>
</dbReference>
<proteinExistence type="inferred from homology"/>
<dbReference type="Pfam" id="PF01541">
    <property type="entry name" value="GIY-YIG"/>
    <property type="match status" value="1"/>
</dbReference>
<evidence type="ECO:0000313" key="4">
    <source>
        <dbReference type="Proteomes" id="UP001176883"/>
    </source>
</evidence>
<sequence>MKQWYVYIMTNKPNGVLYIGVTDNIEERIKEHKLKVYPKSFTARYNCDKLIYFEEFEKGSEAEKRERQFKKWKRQWKINLIEEMNPSWSDLSINWNLNFNKLR</sequence>
<dbReference type="InterPro" id="IPR035901">
    <property type="entry name" value="GIY-YIG_endonuc_sf"/>
</dbReference>
<dbReference type="CDD" id="cd10448">
    <property type="entry name" value="GIY-YIG_unchar_3"/>
    <property type="match status" value="1"/>
</dbReference>
<dbReference type="PANTHER" id="PTHR34477">
    <property type="entry name" value="UPF0213 PROTEIN YHBQ"/>
    <property type="match status" value="1"/>
</dbReference>
<reference evidence="3" key="1">
    <citation type="submission" date="2023-07" db="EMBL/GenBank/DDBJ databases">
        <title>Two novel species in the genus Flavivirga.</title>
        <authorList>
            <person name="Kwon K."/>
        </authorList>
    </citation>
    <scope>NUCLEOTIDE SEQUENCE</scope>
    <source>
        <strain evidence="3">KCTC 52353</strain>
    </source>
</reference>
<dbReference type="RefSeq" id="WP_303279703.1">
    <property type="nucleotide sequence ID" value="NZ_JAUOEK010000179.1"/>
</dbReference>
<keyword evidence="4" id="KW-1185">Reference proteome</keyword>